<evidence type="ECO:0000256" key="7">
    <source>
        <dbReference type="ARBA" id="ARBA00038093"/>
    </source>
</evidence>
<dbReference type="HAMAP" id="MF_00265">
    <property type="entry name" value="VapC_Nob1"/>
    <property type="match status" value="1"/>
</dbReference>
<dbReference type="InterPro" id="IPR022907">
    <property type="entry name" value="VapC_family"/>
</dbReference>
<proteinExistence type="inferred from homology"/>
<evidence type="ECO:0000313" key="10">
    <source>
        <dbReference type="EMBL" id="MFC5971765.1"/>
    </source>
</evidence>
<comment type="caution">
    <text evidence="10">The sequence shown here is derived from an EMBL/GenBank/DDBJ whole genome shotgun (WGS) entry which is preliminary data.</text>
</comment>
<feature type="binding site" evidence="8">
    <location>
        <position position="7"/>
    </location>
    <ligand>
        <name>Mg(2+)</name>
        <dbReference type="ChEBI" id="CHEBI:18420"/>
    </ligand>
</feature>
<comment type="function">
    <text evidence="8">Toxic component of a toxin-antitoxin (TA) system. An RNase.</text>
</comment>
<protein>
    <recommendedName>
        <fullName evidence="8">Ribonuclease VapC</fullName>
        <shortName evidence="8">RNase VapC</shortName>
        <ecNumber evidence="8">3.1.-.-</ecNumber>
    </recommendedName>
    <alternativeName>
        <fullName evidence="8">Putative toxin VapC</fullName>
    </alternativeName>
</protein>
<dbReference type="GO" id="GO:0090729">
    <property type="term" value="F:toxin activity"/>
    <property type="evidence" value="ECO:0007669"/>
    <property type="project" value="UniProtKB-KW"/>
</dbReference>
<evidence type="ECO:0000256" key="8">
    <source>
        <dbReference type="HAMAP-Rule" id="MF_00265"/>
    </source>
</evidence>
<keyword evidence="2 8" id="KW-1277">Toxin-antitoxin system</keyword>
<sequence>MTEYLLDTSVLIDLVYEDGEAIRVHDDIAGDAATTTASAYELMKFFEETPGLLARKTVFDLSPEDAAEAGRLYRELHGRGALLGEVDTLIAGTARSRNLTLVTRDDDFERVADLDLHLF</sequence>
<reference evidence="10 11" key="1">
    <citation type="journal article" date="2019" name="Int. J. Syst. Evol. Microbiol.">
        <title>The Global Catalogue of Microorganisms (GCM) 10K type strain sequencing project: providing services to taxonomists for standard genome sequencing and annotation.</title>
        <authorList>
            <consortium name="The Broad Institute Genomics Platform"/>
            <consortium name="The Broad Institute Genome Sequencing Center for Infectious Disease"/>
            <person name="Wu L."/>
            <person name="Ma J."/>
        </authorList>
    </citation>
    <scope>NUCLEOTIDE SEQUENCE [LARGE SCALE GENOMIC DNA]</scope>
    <source>
        <strain evidence="10 11">CGMCC 1.12543</strain>
    </source>
</reference>
<evidence type="ECO:0000256" key="4">
    <source>
        <dbReference type="ARBA" id="ARBA00022723"/>
    </source>
</evidence>
<dbReference type="InterPro" id="IPR029060">
    <property type="entry name" value="PIN-like_dom_sf"/>
</dbReference>
<gene>
    <name evidence="8" type="primary">vapC</name>
    <name evidence="10" type="ORF">ACFPYI_10520</name>
</gene>
<evidence type="ECO:0000256" key="6">
    <source>
        <dbReference type="ARBA" id="ARBA00022842"/>
    </source>
</evidence>
<dbReference type="GO" id="GO:0004518">
    <property type="term" value="F:nuclease activity"/>
    <property type="evidence" value="ECO:0007669"/>
    <property type="project" value="UniProtKB-KW"/>
</dbReference>
<evidence type="ECO:0000256" key="3">
    <source>
        <dbReference type="ARBA" id="ARBA00022722"/>
    </source>
</evidence>
<accession>A0ABD5RML4</accession>
<evidence type="ECO:0000256" key="2">
    <source>
        <dbReference type="ARBA" id="ARBA00022649"/>
    </source>
</evidence>
<dbReference type="GO" id="GO:0000287">
    <property type="term" value="F:magnesium ion binding"/>
    <property type="evidence" value="ECO:0007669"/>
    <property type="project" value="UniProtKB-UniRule"/>
</dbReference>
<dbReference type="SUPFAM" id="SSF88723">
    <property type="entry name" value="PIN domain-like"/>
    <property type="match status" value="1"/>
</dbReference>
<feature type="binding site" evidence="8">
    <location>
        <position position="87"/>
    </location>
    <ligand>
        <name>Mg(2+)</name>
        <dbReference type="ChEBI" id="CHEBI:18420"/>
    </ligand>
</feature>
<evidence type="ECO:0000256" key="5">
    <source>
        <dbReference type="ARBA" id="ARBA00022801"/>
    </source>
</evidence>
<dbReference type="GO" id="GO:0016787">
    <property type="term" value="F:hydrolase activity"/>
    <property type="evidence" value="ECO:0007669"/>
    <property type="project" value="UniProtKB-KW"/>
</dbReference>
<feature type="domain" description="PIN" evidence="9">
    <location>
        <begin position="4"/>
        <end position="113"/>
    </location>
</feature>
<dbReference type="AlphaFoldDB" id="A0ABD5RML4"/>
<dbReference type="RefSeq" id="WP_247414650.1">
    <property type="nucleotide sequence ID" value="NZ_JALLGW010000001.1"/>
</dbReference>
<dbReference type="InterPro" id="IPR050556">
    <property type="entry name" value="Type_II_TA_system_RNase"/>
</dbReference>
<evidence type="ECO:0000259" key="9">
    <source>
        <dbReference type="Pfam" id="PF01850"/>
    </source>
</evidence>
<dbReference type="CDD" id="cd09881">
    <property type="entry name" value="PIN_VapC4-5_FitB-like"/>
    <property type="match status" value="1"/>
</dbReference>
<dbReference type="Gene3D" id="3.40.50.1010">
    <property type="entry name" value="5'-nuclease"/>
    <property type="match status" value="1"/>
</dbReference>
<keyword evidence="6 8" id="KW-0460">Magnesium</keyword>
<keyword evidence="3 8" id="KW-0540">Nuclease</keyword>
<dbReference type="EC" id="3.1.-.-" evidence="8"/>
<organism evidence="10 11">
    <name type="scientific">Halomarina salina</name>
    <dbReference type="NCBI Taxonomy" id="1872699"/>
    <lineage>
        <taxon>Archaea</taxon>
        <taxon>Methanobacteriati</taxon>
        <taxon>Methanobacteriota</taxon>
        <taxon>Stenosarchaea group</taxon>
        <taxon>Halobacteria</taxon>
        <taxon>Halobacteriales</taxon>
        <taxon>Natronomonadaceae</taxon>
        <taxon>Halomarina</taxon>
    </lineage>
</organism>
<dbReference type="PANTHER" id="PTHR33653:SF1">
    <property type="entry name" value="RIBONUCLEASE VAPC2"/>
    <property type="match status" value="1"/>
</dbReference>
<dbReference type="PANTHER" id="PTHR33653">
    <property type="entry name" value="RIBONUCLEASE VAPC2"/>
    <property type="match status" value="1"/>
</dbReference>
<name>A0ABD5RML4_9EURY</name>
<keyword evidence="5 8" id="KW-0378">Hydrolase</keyword>
<comment type="cofactor">
    <cofactor evidence="1 8">
        <name>Mg(2+)</name>
        <dbReference type="ChEBI" id="CHEBI:18420"/>
    </cofactor>
</comment>
<dbReference type="InterPro" id="IPR002716">
    <property type="entry name" value="PIN_dom"/>
</dbReference>
<dbReference type="Pfam" id="PF01850">
    <property type="entry name" value="PIN"/>
    <property type="match status" value="1"/>
</dbReference>
<keyword evidence="4 8" id="KW-0479">Metal-binding</keyword>
<keyword evidence="11" id="KW-1185">Reference proteome</keyword>
<evidence type="ECO:0000256" key="1">
    <source>
        <dbReference type="ARBA" id="ARBA00001946"/>
    </source>
</evidence>
<keyword evidence="8" id="KW-0800">Toxin</keyword>
<dbReference type="EMBL" id="JBHSQH010000001">
    <property type="protein sequence ID" value="MFC5971765.1"/>
    <property type="molecule type" value="Genomic_DNA"/>
</dbReference>
<evidence type="ECO:0000313" key="11">
    <source>
        <dbReference type="Proteomes" id="UP001596099"/>
    </source>
</evidence>
<comment type="similarity">
    <text evidence="7 8">Belongs to the PINc/VapC protein family.</text>
</comment>
<dbReference type="Proteomes" id="UP001596099">
    <property type="component" value="Unassembled WGS sequence"/>
</dbReference>